<proteinExistence type="predicted"/>
<dbReference type="AlphaFoldDB" id="A0A2J6PFD0"/>
<feature type="domain" description="Zn(2)-C6 fungal-type" evidence="6">
    <location>
        <begin position="28"/>
        <end position="58"/>
    </location>
</feature>
<dbReference type="Proteomes" id="UP000235672">
    <property type="component" value="Unassembled WGS sequence"/>
</dbReference>
<dbReference type="Pfam" id="PF00172">
    <property type="entry name" value="Zn_clus"/>
    <property type="match status" value="1"/>
</dbReference>
<dbReference type="PANTHER" id="PTHR47338">
    <property type="entry name" value="ZN(II)2CYS6 TRANSCRIPTION FACTOR (EUROFUNG)-RELATED"/>
    <property type="match status" value="1"/>
</dbReference>
<evidence type="ECO:0000256" key="2">
    <source>
        <dbReference type="ARBA" id="ARBA00022723"/>
    </source>
</evidence>
<keyword evidence="8" id="KW-1185">Reference proteome</keyword>
<dbReference type="CDD" id="cd12148">
    <property type="entry name" value="fungal_TF_MHR"/>
    <property type="match status" value="1"/>
</dbReference>
<dbReference type="Gene3D" id="4.10.240.10">
    <property type="entry name" value="Zn(2)-C6 fungal-type DNA-binding domain"/>
    <property type="match status" value="1"/>
</dbReference>
<evidence type="ECO:0000256" key="5">
    <source>
        <dbReference type="ARBA" id="ARBA00023242"/>
    </source>
</evidence>
<accession>A0A2J6PFD0</accession>
<dbReference type="GO" id="GO:0008270">
    <property type="term" value="F:zinc ion binding"/>
    <property type="evidence" value="ECO:0007669"/>
    <property type="project" value="InterPro"/>
</dbReference>
<comment type="subcellular location">
    <subcellularLocation>
        <location evidence="1">Nucleus</location>
    </subcellularLocation>
</comment>
<dbReference type="InterPro" id="IPR050815">
    <property type="entry name" value="TF_fung"/>
</dbReference>
<dbReference type="GO" id="GO:0006351">
    <property type="term" value="P:DNA-templated transcription"/>
    <property type="evidence" value="ECO:0007669"/>
    <property type="project" value="InterPro"/>
</dbReference>
<evidence type="ECO:0000256" key="1">
    <source>
        <dbReference type="ARBA" id="ARBA00004123"/>
    </source>
</evidence>
<dbReference type="EMBL" id="KZ613543">
    <property type="protein sequence ID" value="PMD12755.1"/>
    <property type="molecule type" value="Genomic_DNA"/>
</dbReference>
<protein>
    <recommendedName>
        <fullName evidence="6">Zn(2)-C6 fungal-type domain-containing protein</fullName>
    </recommendedName>
</protein>
<evidence type="ECO:0000259" key="6">
    <source>
        <dbReference type="PROSITE" id="PS50048"/>
    </source>
</evidence>
<organism evidence="7 8">
    <name type="scientific">Hyaloscypha hepaticicola</name>
    <dbReference type="NCBI Taxonomy" id="2082293"/>
    <lineage>
        <taxon>Eukaryota</taxon>
        <taxon>Fungi</taxon>
        <taxon>Dikarya</taxon>
        <taxon>Ascomycota</taxon>
        <taxon>Pezizomycotina</taxon>
        <taxon>Leotiomycetes</taxon>
        <taxon>Helotiales</taxon>
        <taxon>Hyaloscyphaceae</taxon>
        <taxon>Hyaloscypha</taxon>
    </lineage>
</organism>
<gene>
    <name evidence="7" type="ORF">NA56DRAFT_652287</name>
</gene>
<evidence type="ECO:0000256" key="3">
    <source>
        <dbReference type="ARBA" id="ARBA00023015"/>
    </source>
</evidence>
<dbReference type="PROSITE" id="PS00463">
    <property type="entry name" value="ZN2_CY6_FUNGAL_1"/>
    <property type="match status" value="1"/>
</dbReference>
<keyword evidence="2" id="KW-0479">Metal-binding</keyword>
<dbReference type="GO" id="GO:0000981">
    <property type="term" value="F:DNA-binding transcription factor activity, RNA polymerase II-specific"/>
    <property type="evidence" value="ECO:0007669"/>
    <property type="project" value="InterPro"/>
</dbReference>
<keyword evidence="3" id="KW-0805">Transcription regulation</keyword>
<name>A0A2J6PFD0_9HELO</name>
<dbReference type="GO" id="GO:0003677">
    <property type="term" value="F:DNA binding"/>
    <property type="evidence" value="ECO:0007669"/>
    <property type="project" value="InterPro"/>
</dbReference>
<dbReference type="SUPFAM" id="SSF57701">
    <property type="entry name" value="Zn2/Cys6 DNA-binding domain"/>
    <property type="match status" value="1"/>
</dbReference>
<reference evidence="7 8" key="1">
    <citation type="submission" date="2016-05" db="EMBL/GenBank/DDBJ databases">
        <title>A degradative enzymes factory behind the ericoid mycorrhizal symbiosis.</title>
        <authorList>
            <consortium name="DOE Joint Genome Institute"/>
            <person name="Martino E."/>
            <person name="Morin E."/>
            <person name="Grelet G."/>
            <person name="Kuo A."/>
            <person name="Kohler A."/>
            <person name="Daghino S."/>
            <person name="Barry K."/>
            <person name="Choi C."/>
            <person name="Cichocki N."/>
            <person name="Clum A."/>
            <person name="Copeland A."/>
            <person name="Hainaut M."/>
            <person name="Haridas S."/>
            <person name="Labutti K."/>
            <person name="Lindquist E."/>
            <person name="Lipzen A."/>
            <person name="Khouja H.-R."/>
            <person name="Murat C."/>
            <person name="Ohm R."/>
            <person name="Olson A."/>
            <person name="Spatafora J."/>
            <person name="Veneault-Fourrey C."/>
            <person name="Henrissat B."/>
            <person name="Grigoriev I."/>
            <person name="Martin F."/>
            <person name="Perotto S."/>
        </authorList>
    </citation>
    <scope>NUCLEOTIDE SEQUENCE [LARGE SCALE GENOMIC DNA]</scope>
    <source>
        <strain evidence="7 8">UAMH 7357</strain>
    </source>
</reference>
<dbReference type="InterPro" id="IPR001138">
    <property type="entry name" value="Zn2Cys6_DnaBD"/>
</dbReference>
<dbReference type="InterPro" id="IPR036864">
    <property type="entry name" value="Zn2-C6_fun-type_DNA-bd_sf"/>
</dbReference>
<evidence type="ECO:0000313" key="8">
    <source>
        <dbReference type="Proteomes" id="UP000235672"/>
    </source>
</evidence>
<dbReference type="STRING" id="1745343.A0A2J6PFD0"/>
<dbReference type="PANTHER" id="PTHR47338:SF20">
    <property type="entry name" value="ZN(II)2CYS6 TRANSCRIPTION FACTOR (EUROFUNG)"/>
    <property type="match status" value="1"/>
</dbReference>
<keyword evidence="5" id="KW-0539">Nucleus</keyword>
<sequence length="574" mass="63118">MSMYESPPDGDGHGNGMHDLQIGKAPQACMSCRKQKRKCSKTLPACALCERMNRHCDYTNAAPPPSSEDFNALRQKLMELESRLNGGGMNSQLSPYATPSSANLAATDNLGPPVPAFTPPQDVPWQGIQNRFPAIAFLDSDNFKYGGIVVPKPNLEIPVDVLELLGDTETVQATISEYFATVHKWMPIFSQKRITRNMANPLWEAGPDLGLLFLCMKLITSRPQDGLESSQHPLYVSAKRFIALLEATGTATLLMLQANILVTWYEYGQAIYPAAYMTAGWCTRYGNMLGISGNTYATDLLGRVGTWTEQEERLRTWWGVLIVNRVVSLGSQSYVLNSQEPKKGDPLPICDYAWDTDDMPTAQQALVGSPISEPVAPFPRLCQATIMLGKVFSHNYGDEFPSETAQYDAATQLYSEASALAGKITEEAEADQDFYGHASALALTYSTLCTLCDKYSRPKGGKSPGNESSDMLVQAIEGLKTVSSSVVNFVNHIDVHTQTLQDLDRISPIIMDALYSAAANCAWMVRESGDEVYQNALDAIRICLRKLGTRWRNAAEYVRILEAQEFSYAVGSAS</sequence>
<dbReference type="CDD" id="cd00067">
    <property type="entry name" value="GAL4"/>
    <property type="match status" value="1"/>
</dbReference>
<dbReference type="GO" id="GO:0005634">
    <property type="term" value="C:nucleus"/>
    <property type="evidence" value="ECO:0007669"/>
    <property type="project" value="UniProtKB-SubCell"/>
</dbReference>
<dbReference type="OrthoDB" id="3862662at2759"/>
<dbReference type="SMART" id="SM00066">
    <property type="entry name" value="GAL4"/>
    <property type="match status" value="1"/>
</dbReference>
<dbReference type="Pfam" id="PF04082">
    <property type="entry name" value="Fungal_trans"/>
    <property type="match status" value="1"/>
</dbReference>
<dbReference type="PROSITE" id="PS50048">
    <property type="entry name" value="ZN2_CY6_FUNGAL_2"/>
    <property type="match status" value="1"/>
</dbReference>
<keyword evidence="4" id="KW-0804">Transcription</keyword>
<dbReference type="InterPro" id="IPR007219">
    <property type="entry name" value="XnlR_reg_dom"/>
</dbReference>
<evidence type="ECO:0000313" key="7">
    <source>
        <dbReference type="EMBL" id="PMD12755.1"/>
    </source>
</evidence>
<evidence type="ECO:0000256" key="4">
    <source>
        <dbReference type="ARBA" id="ARBA00023163"/>
    </source>
</evidence>